<dbReference type="PANTHER" id="PTHR48099">
    <property type="entry name" value="C-1-TETRAHYDROFOLATE SYNTHASE, CYTOPLASMIC-RELATED"/>
    <property type="match status" value="1"/>
</dbReference>
<dbReference type="SUPFAM" id="SSF53223">
    <property type="entry name" value="Aminoacid dehydrogenase-like, N-terminal domain"/>
    <property type="match status" value="1"/>
</dbReference>
<dbReference type="Pfam" id="PF01268">
    <property type="entry name" value="FTHFS"/>
    <property type="match status" value="1"/>
</dbReference>
<evidence type="ECO:0000256" key="14">
    <source>
        <dbReference type="ARBA" id="ARBA00022755"/>
    </source>
</evidence>
<dbReference type="Gene3D" id="3.40.50.720">
    <property type="entry name" value="NAD(P)-binding Rossmann-like Domain"/>
    <property type="match status" value="1"/>
</dbReference>
<accession>A0A8H4W463</accession>
<dbReference type="EC" id="6.3.4.3" evidence="6"/>
<name>A0A8H4W463_9HELO</name>
<dbReference type="GO" id="GO:0004477">
    <property type="term" value="F:methenyltetrahydrofolate cyclohydrolase activity"/>
    <property type="evidence" value="ECO:0007669"/>
    <property type="project" value="UniProtKB-EC"/>
</dbReference>
<dbReference type="InterPro" id="IPR027417">
    <property type="entry name" value="P-loop_NTPase"/>
</dbReference>
<feature type="domain" description="Tetrahydrofolate dehydrogenase/cyclohydrolase NAD(P)-binding" evidence="21">
    <location>
        <begin position="143"/>
        <end position="288"/>
    </location>
</feature>
<evidence type="ECO:0000256" key="8">
    <source>
        <dbReference type="ARBA" id="ARBA00012859"/>
    </source>
</evidence>
<evidence type="ECO:0000256" key="13">
    <source>
        <dbReference type="ARBA" id="ARBA00022741"/>
    </source>
</evidence>
<dbReference type="PRINTS" id="PR00085">
    <property type="entry name" value="THFDHDRGNASE"/>
</dbReference>
<keyword evidence="18" id="KW-0560">Oxidoreductase</keyword>
<evidence type="ECO:0000256" key="10">
    <source>
        <dbReference type="ARBA" id="ARBA00022490"/>
    </source>
</evidence>
<comment type="similarity">
    <text evidence="3">In the N-terminal section; belongs to the tetrahydrofolate dehydrogenase/cyclohydrolase family.</text>
</comment>
<dbReference type="EMBL" id="JAAMPI010000481">
    <property type="protein sequence ID" value="KAF4631065.1"/>
    <property type="molecule type" value="Genomic_DNA"/>
</dbReference>
<dbReference type="GO" id="GO:0006164">
    <property type="term" value="P:purine nucleotide biosynthetic process"/>
    <property type="evidence" value="ECO:0007669"/>
    <property type="project" value="UniProtKB-KW"/>
</dbReference>
<dbReference type="FunFam" id="3.40.50.720:FF:000006">
    <property type="entry name" value="Bifunctional protein FolD"/>
    <property type="match status" value="1"/>
</dbReference>
<dbReference type="Gene3D" id="3.40.50.300">
    <property type="entry name" value="P-loop containing nucleotide triphosphate hydrolases"/>
    <property type="match status" value="2"/>
</dbReference>
<dbReference type="InterPro" id="IPR020631">
    <property type="entry name" value="THF_DH/CycHdrlase_NAD-bd_dom"/>
</dbReference>
<comment type="similarity">
    <text evidence="4">In the C-terminal section; belongs to the formate--tetrahydrofolate ligase family.</text>
</comment>
<dbReference type="InterPro" id="IPR036291">
    <property type="entry name" value="NAD(P)-bd_dom_sf"/>
</dbReference>
<evidence type="ECO:0000313" key="23">
    <source>
        <dbReference type="Proteomes" id="UP000566819"/>
    </source>
</evidence>
<dbReference type="FunFam" id="3.10.410.10:FF:000001">
    <property type="entry name" value="Putative formate--tetrahydrofolate ligase"/>
    <property type="match status" value="1"/>
</dbReference>
<dbReference type="HAMAP" id="MF_01543">
    <property type="entry name" value="FTHFS"/>
    <property type="match status" value="1"/>
</dbReference>
<keyword evidence="16" id="KW-0067">ATP-binding</keyword>
<dbReference type="GO" id="GO:0035999">
    <property type="term" value="P:tetrahydrofolate interconversion"/>
    <property type="evidence" value="ECO:0007669"/>
    <property type="project" value="UniProtKB-UniPathway"/>
</dbReference>
<dbReference type="OrthoDB" id="5126881at2759"/>
<dbReference type="Gene3D" id="3.40.50.10860">
    <property type="entry name" value="Leucine Dehydrogenase, chain A, domain 1"/>
    <property type="match status" value="1"/>
</dbReference>
<comment type="subunit">
    <text evidence="5">Homodimer.</text>
</comment>
<evidence type="ECO:0000256" key="5">
    <source>
        <dbReference type="ARBA" id="ARBA00011738"/>
    </source>
</evidence>
<evidence type="ECO:0000259" key="21">
    <source>
        <dbReference type="Pfam" id="PF02882"/>
    </source>
</evidence>
<dbReference type="CDD" id="cd01080">
    <property type="entry name" value="NAD_bind_m-THF_DH_Cyclohyd"/>
    <property type="match status" value="1"/>
</dbReference>
<dbReference type="GO" id="GO:0004488">
    <property type="term" value="F:methylenetetrahydrofolate dehydrogenase (NADP+) activity"/>
    <property type="evidence" value="ECO:0007669"/>
    <property type="project" value="UniProtKB-EC"/>
</dbReference>
<keyword evidence="11" id="KW-0554">One-carbon metabolism</keyword>
<evidence type="ECO:0000313" key="22">
    <source>
        <dbReference type="EMBL" id="KAF4631065.1"/>
    </source>
</evidence>
<dbReference type="EC" id="3.5.4.9" evidence="7"/>
<dbReference type="InterPro" id="IPR020628">
    <property type="entry name" value="Formate_THF_ligase_CS"/>
</dbReference>
<evidence type="ECO:0000256" key="3">
    <source>
        <dbReference type="ARBA" id="ARBA00005559"/>
    </source>
</evidence>
<dbReference type="InterPro" id="IPR020630">
    <property type="entry name" value="THF_DH/CycHdrlase_cat_dom"/>
</dbReference>
<dbReference type="InterPro" id="IPR046346">
    <property type="entry name" value="Aminoacid_DH-like_N_sf"/>
</dbReference>
<evidence type="ECO:0000256" key="19">
    <source>
        <dbReference type="ARBA" id="ARBA00023268"/>
    </source>
</evidence>
<evidence type="ECO:0000256" key="9">
    <source>
        <dbReference type="ARBA" id="ARBA00017592"/>
    </source>
</evidence>
<evidence type="ECO:0000256" key="11">
    <source>
        <dbReference type="ARBA" id="ARBA00022563"/>
    </source>
</evidence>
<comment type="caution">
    <text evidence="22">The sequence shown here is derived from an EMBL/GenBank/DDBJ whole genome shotgun (WGS) entry which is preliminary data.</text>
</comment>
<dbReference type="SUPFAM" id="SSF51735">
    <property type="entry name" value="NAD(P)-binding Rossmann-fold domains"/>
    <property type="match status" value="1"/>
</dbReference>
<dbReference type="GO" id="GO:0005829">
    <property type="term" value="C:cytosol"/>
    <property type="evidence" value="ECO:0007669"/>
    <property type="project" value="TreeGrafter"/>
</dbReference>
<keyword evidence="14" id="KW-0658">Purine biosynthesis</keyword>
<evidence type="ECO:0000256" key="15">
    <source>
        <dbReference type="ARBA" id="ARBA00022801"/>
    </source>
</evidence>
<reference evidence="22 23" key="1">
    <citation type="submission" date="2020-03" db="EMBL/GenBank/DDBJ databases">
        <title>Draft Genome Sequence of Cudoniella acicularis.</title>
        <authorList>
            <person name="Buettner E."/>
            <person name="Kellner H."/>
        </authorList>
    </citation>
    <scope>NUCLEOTIDE SEQUENCE [LARGE SCALE GENOMIC DNA]</scope>
    <source>
        <strain evidence="22 23">DSM 108380</strain>
    </source>
</reference>
<keyword evidence="15" id="KW-0378">Hydrolase</keyword>
<evidence type="ECO:0000256" key="7">
    <source>
        <dbReference type="ARBA" id="ARBA00012776"/>
    </source>
</evidence>
<evidence type="ECO:0000256" key="2">
    <source>
        <dbReference type="ARBA" id="ARBA00004777"/>
    </source>
</evidence>
<sequence>MPATKIDGTAIAKSIREKLHSEILNAQKINPRYKPSLKIIQVGDRSDSTTYVRMKLKAAHEASIDCELIQFPETVTEAELLEHITSLNYDPSVHGILVQLPLPKTISEYTITSAVADEKDVDGFGTNNIGELAKRGGHPLFTPCTPKGVMVLLQESGVDLKGKNAVVLGRSDIVGSPVSYLLKNADATVTVCHSRTVGLENFLKNADVVVAAIGQANFVKGEWLKPGAVVIDVGTNFIPDATKKSGQRLVGDVDFASASEVASQITPVPGGVGPMTVAMLLQNVVDSAAIYIERQKARAILPLPLKLQSPVPSDIAISRAQRPKQITRVAKEVGIAGHELEPYGAYKGKVDLSLLKRLEHRRNGRYVVVTGITPTPLGEGKSTTTMGITQAIGAHLNRIAFANVRQPSQGPTFGIKGGAAGGGYSQVIPMDEFNLHLTGDIHAITAANNLLAAAIETRMFHENTQKDAALYKRLVPAKKGKRKFQPIMFRRLKKLGITKTDPNELTEDEIHRFARLDIDPSTITWRRVLDVNDRHLRGITVGTASTEKGQIRETGFDISVASECMAILALSNDLNDMRERLGRMVIGSSRNGDPVTCDDLGAGGALTALMKDAIKPNLMQTLEGTPVFVHAGPFANISIGASSVLADKLALKLAGTETDENHNEKVGFVITEAGFDFTMGGERFFNIKCRSSGLVPDVVVIVATVRALKVHGGGPPIAPGAALDKVYREENVEILRKGCVNLKKHISNARHYGVPVVVAINKFETDTAAEIEVIREEAIAAGAEDAIPANHWAEGGKGAVDLAKGVIAASEKEKNFKLLYSLEGDVQTRIEAIGKQMYGAEKVEFSEVAQKKVDTYTKQGFGNLPICIAKTQYSLSHDPDLKGAPTGFTVPIRDVRLAAGAGYLYALAADIQTIPGLPTAPGYLNVDVDTETGEIDGLF</sequence>
<dbReference type="PROSITE" id="PS00722">
    <property type="entry name" value="FTHFS_2"/>
    <property type="match status" value="1"/>
</dbReference>
<dbReference type="AlphaFoldDB" id="A0A8H4W463"/>
<keyword evidence="13" id="KW-0547">Nucleotide-binding</keyword>
<dbReference type="EC" id="1.5.1.5" evidence="8"/>
<dbReference type="HAMAP" id="MF_01576">
    <property type="entry name" value="THF_DHG_CYH"/>
    <property type="match status" value="1"/>
</dbReference>
<dbReference type="FunFam" id="3.40.50.300:FF:001123">
    <property type="entry name" value="C-1-tetrahydrofolate synthase, cytoplasmic isoform X2"/>
    <property type="match status" value="1"/>
</dbReference>
<dbReference type="FunFam" id="3.40.50.10860:FF:000005">
    <property type="entry name" value="C-1-tetrahydrofolate synthase, cytoplasmic, putative"/>
    <property type="match status" value="1"/>
</dbReference>
<dbReference type="PROSITE" id="PS00721">
    <property type="entry name" value="FTHFS_1"/>
    <property type="match status" value="1"/>
</dbReference>
<dbReference type="SUPFAM" id="SSF52540">
    <property type="entry name" value="P-loop containing nucleoside triphosphate hydrolases"/>
    <property type="match status" value="1"/>
</dbReference>
<dbReference type="Pfam" id="PF02882">
    <property type="entry name" value="THF_DHG_CYH_C"/>
    <property type="match status" value="1"/>
</dbReference>
<evidence type="ECO:0000256" key="1">
    <source>
        <dbReference type="ARBA" id="ARBA00004496"/>
    </source>
</evidence>
<dbReference type="Pfam" id="PF00763">
    <property type="entry name" value="THF_DHG_CYH"/>
    <property type="match status" value="1"/>
</dbReference>
<dbReference type="GO" id="GO:0005524">
    <property type="term" value="F:ATP binding"/>
    <property type="evidence" value="ECO:0007669"/>
    <property type="project" value="UniProtKB-KW"/>
</dbReference>
<dbReference type="InterPro" id="IPR020867">
    <property type="entry name" value="THF_DH/CycHdrlase_CS"/>
</dbReference>
<evidence type="ECO:0000259" key="20">
    <source>
        <dbReference type="Pfam" id="PF00763"/>
    </source>
</evidence>
<dbReference type="Proteomes" id="UP000566819">
    <property type="component" value="Unassembled WGS sequence"/>
</dbReference>
<organism evidence="22 23">
    <name type="scientific">Cudoniella acicularis</name>
    <dbReference type="NCBI Taxonomy" id="354080"/>
    <lineage>
        <taxon>Eukaryota</taxon>
        <taxon>Fungi</taxon>
        <taxon>Dikarya</taxon>
        <taxon>Ascomycota</taxon>
        <taxon>Pezizomycotina</taxon>
        <taxon>Leotiomycetes</taxon>
        <taxon>Helotiales</taxon>
        <taxon>Tricladiaceae</taxon>
        <taxon>Cudoniella</taxon>
    </lineage>
</organism>
<dbReference type="PROSITE" id="PS00767">
    <property type="entry name" value="THF_DHG_CYH_2"/>
    <property type="match status" value="1"/>
</dbReference>
<evidence type="ECO:0000256" key="17">
    <source>
        <dbReference type="ARBA" id="ARBA00022857"/>
    </source>
</evidence>
<dbReference type="Gene3D" id="3.10.410.10">
    <property type="entry name" value="Formyltetrahydrofolate synthetase, domain 3"/>
    <property type="match status" value="1"/>
</dbReference>
<dbReference type="GO" id="GO:0004329">
    <property type="term" value="F:formate-tetrahydrofolate ligase activity"/>
    <property type="evidence" value="ECO:0007669"/>
    <property type="project" value="UniProtKB-EC"/>
</dbReference>
<dbReference type="InterPro" id="IPR000672">
    <property type="entry name" value="THF_DH/CycHdrlase"/>
</dbReference>
<gene>
    <name evidence="22" type="ORF">G7Y89_g7071</name>
</gene>
<keyword evidence="23" id="KW-1185">Reference proteome</keyword>
<dbReference type="PANTHER" id="PTHR48099:SF5">
    <property type="entry name" value="C-1-TETRAHYDROFOLATE SYNTHASE, CYTOPLASMIC"/>
    <property type="match status" value="1"/>
</dbReference>
<dbReference type="InterPro" id="IPR000559">
    <property type="entry name" value="Formate_THF_ligase"/>
</dbReference>
<feature type="domain" description="Tetrahydrofolate dehydrogenase/cyclohydrolase catalytic" evidence="20">
    <location>
        <begin position="6"/>
        <end position="122"/>
    </location>
</feature>
<keyword evidence="12" id="KW-0436">Ligase</keyword>
<comment type="subcellular location">
    <subcellularLocation>
        <location evidence="1">Cytoplasm</location>
    </subcellularLocation>
</comment>
<evidence type="ECO:0000256" key="4">
    <source>
        <dbReference type="ARBA" id="ARBA00006985"/>
    </source>
</evidence>
<evidence type="ECO:0000256" key="16">
    <source>
        <dbReference type="ARBA" id="ARBA00022840"/>
    </source>
</evidence>
<dbReference type="PROSITE" id="PS00766">
    <property type="entry name" value="THF_DHG_CYH_1"/>
    <property type="match status" value="1"/>
</dbReference>
<dbReference type="UniPathway" id="UPA00193"/>
<dbReference type="CDD" id="cd00477">
    <property type="entry name" value="FTHFS"/>
    <property type="match status" value="1"/>
</dbReference>
<keyword evidence="10" id="KW-0963">Cytoplasm</keyword>
<proteinExistence type="inferred from homology"/>
<keyword evidence="17" id="KW-0521">NADP</keyword>
<evidence type="ECO:0000256" key="6">
    <source>
        <dbReference type="ARBA" id="ARBA00012295"/>
    </source>
</evidence>
<evidence type="ECO:0000256" key="18">
    <source>
        <dbReference type="ARBA" id="ARBA00023002"/>
    </source>
</evidence>
<protein>
    <recommendedName>
        <fullName evidence="9">C-1-tetrahydrofolate synthase, cytoplasmic</fullName>
        <ecNumber evidence="8">1.5.1.5</ecNumber>
        <ecNumber evidence="7">3.5.4.9</ecNumber>
        <ecNumber evidence="6">6.3.4.3</ecNumber>
    </recommendedName>
</protein>
<dbReference type="FunFam" id="3.40.50.300:FF:000245">
    <property type="entry name" value="C-1-tetrahydrofolate synthase, cytoplasmic"/>
    <property type="match status" value="1"/>
</dbReference>
<comment type="pathway">
    <text evidence="2">One-carbon metabolism; tetrahydrofolate interconversion.</text>
</comment>
<keyword evidence="19" id="KW-0511">Multifunctional enzyme</keyword>
<evidence type="ECO:0000256" key="12">
    <source>
        <dbReference type="ARBA" id="ARBA00022598"/>
    </source>
</evidence>